<dbReference type="Pfam" id="PF05347">
    <property type="entry name" value="Complex1_LYR"/>
    <property type="match status" value="1"/>
</dbReference>
<evidence type="ECO:0000259" key="2">
    <source>
        <dbReference type="Pfam" id="PF05347"/>
    </source>
</evidence>
<organism evidence="3 4">
    <name type="scientific">Penicillium ucsense</name>
    <dbReference type="NCBI Taxonomy" id="2839758"/>
    <lineage>
        <taxon>Eukaryota</taxon>
        <taxon>Fungi</taxon>
        <taxon>Dikarya</taxon>
        <taxon>Ascomycota</taxon>
        <taxon>Pezizomycotina</taxon>
        <taxon>Eurotiomycetes</taxon>
        <taxon>Eurotiomycetidae</taxon>
        <taxon>Eurotiales</taxon>
        <taxon>Aspergillaceae</taxon>
        <taxon>Penicillium</taxon>
    </lineage>
</organism>
<keyword evidence="4" id="KW-1185">Reference proteome</keyword>
<dbReference type="OrthoDB" id="6508832at2759"/>
<proteinExistence type="predicted"/>
<evidence type="ECO:0000313" key="4">
    <source>
        <dbReference type="Proteomes" id="UP000631181"/>
    </source>
</evidence>
<evidence type="ECO:0000313" key="3">
    <source>
        <dbReference type="EMBL" id="KAF7716931.1"/>
    </source>
</evidence>
<dbReference type="CDD" id="cd20273">
    <property type="entry name" value="Complex1_LYR_unchar"/>
    <property type="match status" value="1"/>
</dbReference>
<name>A0A8J8W5Q7_9EURO</name>
<dbReference type="EMBL" id="WIWV01000033">
    <property type="protein sequence ID" value="KAF7716931.1"/>
    <property type="molecule type" value="Genomic_DNA"/>
</dbReference>
<sequence length="284" mass="32709">MHKVLVPNHSGVHRFACLALYRALLRQCSPSSGVPAALQQSEVKTLFRQRFRKYKKLQSPSQIANALTAGYEALDLLDRARKGGQHEAEKFNSIVARAKMLKEQQAAYQRELRELHPSDPVSPKQIRKEATRRFEEATSRKHPDSPGILERPRPTVSGQRRIPVLVNARGVPFLRIKKPQPKNLSGVIRSKLEKRWNRIVTRDRLAVELLFAKDEDQWDKLTDAAQRPSWAEGVKRALDDVYEKIRKSDKQNRELSEKMWNVVLEERALVRKERSGKKAPTQMS</sequence>
<gene>
    <name evidence="3" type="ORF">PECM_004972</name>
</gene>
<dbReference type="AlphaFoldDB" id="A0A8J8W5Q7"/>
<feature type="compositionally biased region" description="Basic and acidic residues" evidence="1">
    <location>
        <begin position="126"/>
        <end position="144"/>
    </location>
</feature>
<evidence type="ECO:0000256" key="1">
    <source>
        <dbReference type="SAM" id="MobiDB-lite"/>
    </source>
</evidence>
<dbReference type="Proteomes" id="UP000631181">
    <property type="component" value="Unassembled WGS sequence"/>
</dbReference>
<feature type="domain" description="Complex 1 LYR protein" evidence="2">
    <location>
        <begin position="16"/>
        <end position="75"/>
    </location>
</feature>
<dbReference type="InterPro" id="IPR046896">
    <property type="entry name" value="Cup1-like_N"/>
</dbReference>
<accession>A0A8J8W5Q7</accession>
<comment type="caution">
    <text evidence="3">The sequence shown here is derived from an EMBL/GenBank/DDBJ whole genome shotgun (WGS) entry which is preliminary data.</text>
</comment>
<dbReference type="InterPro" id="IPR008011">
    <property type="entry name" value="Complex1_LYR_dom"/>
</dbReference>
<reference evidence="3" key="1">
    <citation type="journal article" date="2020" name="Front. Microbiol.">
        <title>Gene regulatory networks of Penicillium echinulatum 2HH and Penicillium oxalicum 114-2 inferred by a computational biology approach.</title>
        <authorList>
            <person name="Lenz A.R."/>
            <person name="Galan-Vasquez E."/>
            <person name="Balbinot E."/>
            <person name="De Abreu F.P."/>
            <person name="De Oliveira N.S."/>
            <person name="Da Rosa L.O."/>
            <person name="De Avila E Silva S."/>
            <person name="Camassola M."/>
            <person name="Dillon A.J.P."/>
            <person name="Perez-Rueda E."/>
        </authorList>
    </citation>
    <scope>NUCLEOTIDE SEQUENCE</scope>
    <source>
        <strain evidence="3">S1M29</strain>
    </source>
</reference>
<feature type="region of interest" description="Disordered" evidence="1">
    <location>
        <begin position="113"/>
        <end position="156"/>
    </location>
</feature>
<protein>
    <recommendedName>
        <fullName evidence="2">Complex 1 LYR protein domain-containing protein</fullName>
    </recommendedName>
</protein>